<evidence type="ECO:0000256" key="2">
    <source>
        <dbReference type="ARBA" id="ARBA00022481"/>
    </source>
</evidence>
<comment type="caution">
    <text evidence="12">The sequence shown here is derived from an EMBL/GenBank/DDBJ whole genome shotgun (WGS) entry which is preliminary data.</text>
</comment>
<organism evidence="12 13">
    <name type="scientific">Pelagerythrobacter rhizovicinus</name>
    <dbReference type="NCBI Taxonomy" id="2268576"/>
    <lineage>
        <taxon>Bacteria</taxon>
        <taxon>Pseudomonadati</taxon>
        <taxon>Pseudomonadota</taxon>
        <taxon>Alphaproteobacteria</taxon>
        <taxon>Sphingomonadales</taxon>
        <taxon>Erythrobacteraceae</taxon>
        <taxon>Pelagerythrobacter</taxon>
    </lineage>
</organism>
<evidence type="ECO:0000256" key="7">
    <source>
        <dbReference type="ARBA" id="ARBA00035243"/>
    </source>
</evidence>
<dbReference type="RefSeq" id="WP_129523972.1">
    <property type="nucleotide sequence ID" value="NZ_SDPV01000001.1"/>
</dbReference>
<dbReference type="InterPro" id="IPR019926">
    <property type="entry name" value="Ribosomal_uL3_CS"/>
</dbReference>
<dbReference type="Pfam" id="PF00297">
    <property type="entry name" value="Ribosomal_L3"/>
    <property type="match status" value="1"/>
</dbReference>
<feature type="compositionally biased region" description="Low complexity" evidence="11">
    <location>
        <begin position="255"/>
        <end position="267"/>
    </location>
</feature>
<evidence type="ECO:0000256" key="4">
    <source>
        <dbReference type="ARBA" id="ARBA00022884"/>
    </source>
</evidence>
<keyword evidence="13" id="KW-1185">Reference proteome</keyword>
<keyword evidence="6 8" id="KW-0687">Ribonucleoprotein</keyword>
<reference evidence="12 13" key="1">
    <citation type="submission" date="2019-01" db="EMBL/GenBank/DDBJ databases">
        <title>Altererythrobacter rhizovicinus sp. nov., isolated from the rhizosphere soil of Haloxylon ammodendron.</title>
        <authorList>
            <person name="Li H.-P."/>
            <person name="Gou J.-Y."/>
            <person name="Yao D."/>
            <person name="Han Q.-Q."/>
            <person name="Shao K.-Z."/>
            <person name="Zhao Q."/>
            <person name="Zhang J.-L."/>
        </authorList>
    </citation>
    <scope>NUCLEOTIDE SEQUENCE [LARGE SCALE GENOMIC DNA]</scope>
    <source>
        <strain evidence="12 13">AY-3R</strain>
    </source>
</reference>
<evidence type="ECO:0000256" key="9">
    <source>
        <dbReference type="RuleBase" id="RU003905"/>
    </source>
</evidence>
<accession>A0A4Q2KMF0</accession>
<dbReference type="Proteomes" id="UP000293623">
    <property type="component" value="Unassembled WGS sequence"/>
</dbReference>
<dbReference type="EMBL" id="SDPV01000001">
    <property type="protein sequence ID" value="RXZ66508.1"/>
    <property type="molecule type" value="Genomic_DNA"/>
</dbReference>
<dbReference type="PANTHER" id="PTHR11229">
    <property type="entry name" value="50S RIBOSOMAL PROTEIN L3"/>
    <property type="match status" value="1"/>
</dbReference>
<feature type="region of interest" description="Disordered" evidence="11">
    <location>
        <begin position="229"/>
        <end position="299"/>
    </location>
</feature>
<keyword evidence="3 8" id="KW-0699">rRNA-binding</keyword>
<evidence type="ECO:0000256" key="1">
    <source>
        <dbReference type="ARBA" id="ARBA00006540"/>
    </source>
</evidence>
<keyword evidence="5 8" id="KW-0689">Ribosomal protein</keyword>
<dbReference type="FunFam" id="2.40.30.10:FF:000004">
    <property type="entry name" value="50S ribosomal protein L3"/>
    <property type="match status" value="1"/>
</dbReference>
<dbReference type="InterPro" id="IPR019927">
    <property type="entry name" value="Ribosomal_uL3_bac/org-type"/>
</dbReference>
<comment type="function">
    <text evidence="8 10">One of the primary rRNA binding proteins, it binds directly near the 3'-end of the 23S rRNA, where it nucleates assembly of the 50S subunit.</text>
</comment>
<dbReference type="NCBIfam" id="TIGR03625">
    <property type="entry name" value="L3_bact"/>
    <property type="match status" value="1"/>
</dbReference>
<dbReference type="GO" id="GO:0022625">
    <property type="term" value="C:cytosolic large ribosomal subunit"/>
    <property type="evidence" value="ECO:0007669"/>
    <property type="project" value="TreeGrafter"/>
</dbReference>
<evidence type="ECO:0000256" key="3">
    <source>
        <dbReference type="ARBA" id="ARBA00022730"/>
    </source>
</evidence>
<evidence type="ECO:0000256" key="5">
    <source>
        <dbReference type="ARBA" id="ARBA00022980"/>
    </source>
</evidence>
<dbReference type="OrthoDB" id="9806135at2"/>
<dbReference type="InterPro" id="IPR009000">
    <property type="entry name" value="Transl_B-barrel_sf"/>
</dbReference>
<proteinExistence type="inferred from homology"/>
<dbReference type="AlphaFoldDB" id="A0A4Q2KMF0"/>
<evidence type="ECO:0000256" key="8">
    <source>
        <dbReference type="HAMAP-Rule" id="MF_01325"/>
    </source>
</evidence>
<sequence length="299" mass="31947">MRTGVIAKKVGMTRLFQEDGRHVPVTVLALEDCQVVSHRTADRDGYFALQVGSGEAKQKNVNKPQREAFAKAEVPLKMKVAEFRVENEEGLMPVGATISAEHFIAGQKVDITGHTQGKGFAGAMKRWGFGGLRATHGVSLSHRSHGSTGNRQDPGRVFKNKKMAGHMGDRQRTQQNLEIVRTDADRGLLFVKGSVPGAKNAWLLVRDAVKLPVPEGVPFPGAILEKKSAAPEHEEAAPGLVEGAAEHEVHEQVDAEQQAKLAEEQQAGAGDDVTPEAGEENKAEGSANAGGADGESKES</sequence>
<comment type="PTM">
    <text evidence="8">Methylated by PrmB.</text>
</comment>
<gene>
    <name evidence="8" type="primary">rplC</name>
    <name evidence="12" type="ORF">ETX26_07470</name>
</gene>
<evidence type="ECO:0000256" key="6">
    <source>
        <dbReference type="ARBA" id="ARBA00023274"/>
    </source>
</evidence>
<dbReference type="GO" id="GO:0019843">
    <property type="term" value="F:rRNA binding"/>
    <property type="evidence" value="ECO:0007669"/>
    <property type="project" value="UniProtKB-UniRule"/>
</dbReference>
<keyword evidence="2 8" id="KW-0488">Methylation</keyword>
<dbReference type="GO" id="GO:0006412">
    <property type="term" value="P:translation"/>
    <property type="evidence" value="ECO:0007669"/>
    <property type="project" value="UniProtKB-UniRule"/>
</dbReference>
<protein>
    <recommendedName>
        <fullName evidence="7 8">Large ribosomal subunit protein uL3</fullName>
    </recommendedName>
</protein>
<dbReference type="HAMAP" id="MF_01325_B">
    <property type="entry name" value="Ribosomal_uL3_B"/>
    <property type="match status" value="1"/>
</dbReference>
<keyword evidence="4 8" id="KW-0694">RNA-binding</keyword>
<name>A0A4Q2KMF0_9SPHN</name>
<dbReference type="PANTHER" id="PTHR11229:SF16">
    <property type="entry name" value="LARGE RIBOSOMAL SUBUNIT PROTEIN UL3C"/>
    <property type="match status" value="1"/>
</dbReference>
<evidence type="ECO:0000256" key="10">
    <source>
        <dbReference type="RuleBase" id="RU003906"/>
    </source>
</evidence>
<dbReference type="Gene3D" id="2.40.30.10">
    <property type="entry name" value="Translation factors"/>
    <property type="match status" value="1"/>
</dbReference>
<dbReference type="SUPFAM" id="SSF50447">
    <property type="entry name" value="Translation proteins"/>
    <property type="match status" value="1"/>
</dbReference>
<dbReference type="PROSITE" id="PS00474">
    <property type="entry name" value="RIBOSOMAL_L3"/>
    <property type="match status" value="1"/>
</dbReference>
<evidence type="ECO:0000313" key="13">
    <source>
        <dbReference type="Proteomes" id="UP000293623"/>
    </source>
</evidence>
<dbReference type="GO" id="GO:0003735">
    <property type="term" value="F:structural constituent of ribosome"/>
    <property type="evidence" value="ECO:0007669"/>
    <property type="project" value="UniProtKB-UniRule"/>
</dbReference>
<dbReference type="Gene3D" id="3.30.160.810">
    <property type="match status" value="1"/>
</dbReference>
<dbReference type="FunFam" id="3.30.160.810:FF:000001">
    <property type="entry name" value="50S ribosomal protein L3"/>
    <property type="match status" value="1"/>
</dbReference>
<evidence type="ECO:0000256" key="11">
    <source>
        <dbReference type="SAM" id="MobiDB-lite"/>
    </source>
</evidence>
<comment type="similarity">
    <text evidence="1 8 9">Belongs to the universal ribosomal protein uL3 family.</text>
</comment>
<feature type="modified residue" description="N5-methylglutamine" evidence="8">
    <location>
        <position position="152"/>
    </location>
</feature>
<feature type="compositionally biased region" description="Basic and acidic residues" evidence="11">
    <location>
        <begin position="244"/>
        <end position="253"/>
    </location>
</feature>
<evidence type="ECO:0000313" key="12">
    <source>
        <dbReference type="EMBL" id="RXZ66508.1"/>
    </source>
</evidence>
<comment type="subunit">
    <text evidence="8 10">Part of the 50S ribosomal subunit. Forms a cluster with proteins L14 and L19.</text>
</comment>
<dbReference type="InterPro" id="IPR000597">
    <property type="entry name" value="Ribosomal_uL3"/>
</dbReference>